<feature type="domain" description="Chitin-binding type-2" evidence="2">
    <location>
        <begin position="79"/>
        <end position="134"/>
    </location>
</feature>
<dbReference type="Pfam" id="PF01607">
    <property type="entry name" value="CBM_14"/>
    <property type="match status" value="1"/>
</dbReference>
<evidence type="ECO:0000256" key="1">
    <source>
        <dbReference type="SAM" id="SignalP"/>
    </source>
</evidence>
<dbReference type="GO" id="GO:0008061">
    <property type="term" value="F:chitin binding"/>
    <property type="evidence" value="ECO:0007669"/>
    <property type="project" value="InterPro"/>
</dbReference>
<organism evidence="3 4">
    <name type="scientific">Ridgeia piscesae</name>
    <name type="common">Tubeworm</name>
    <dbReference type="NCBI Taxonomy" id="27915"/>
    <lineage>
        <taxon>Eukaryota</taxon>
        <taxon>Metazoa</taxon>
        <taxon>Spiralia</taxon>
        <taxon>Lophotrochozoa</taxon>
        <taxon>Annelida</taxon>
        <taxon>Polychaeta</taxon>
        <taxon>Sedentaria</taxon>
        <taxon>Canalipalpata</taxon>
        <taxon>Sabellida</taxon>
        <taxon>Siboglinidae</taxon>
        <taxon>Ridgeia</taxon>
    </lineage>
</organism>
<dbReference type="Gene3D" id="2.170.140.10">
    <property type="entry name" value="Chitin binding domain"/>
    <property type="match status" value="1"/>
</dbReference>
<dbReference type="InterPro" id="IPR002557">
    <property type="entry name" value="Chitin-bd_dom"/>
</dbReference>
<evidence type="ECO:0000313" key="3">
    <source>
        <dbReference type="EMBL" id="KAK2149101.1"/>
    </source>
</evidence>
<comment type="caution">
    <text evidence="3">The sequence shown here is derived from an EMBL/GenBank/DDBJ whole genome shotgun (WGS) entry which is preliminary data.</text>
</comment>
<dbReference type="Proteomes" id="UP001209878">
    <property type="component" value="Unassembled WGS sequence"/>
</dbReference>
<dbReference type="GO" id="GO:0005576">
    <property type="term" value="C:extracellular region"/>
    <property type="evidence" value="ECO:0007669"/>
    <property type="project" value="InterPro"/>
</dbReference>
<evidence type="ECO:0000313" key="4">
    <source>
        <dbReference type="Proteomes" id="UP001209878"/>
    </source>
</evidence>
<dbReference type="PROSITE" id="PS50940">
    <property type="entry name" value="CHIT_BIND_II"/>
    <property type="match status" value="1"/>
</dbReference>
<reference evidence="3" key="1">
    <citation type="journal article" date="2023" name="Mol. Biol. Evol.">
        <title>Third-Generation Sequencing Reveals the Adaptive Role of the Epigenome in Three Deep-Sea Polychaetes.</title>
        <authorList>
            <person name="Perez M."/>
            <person name="Aroh O."/>
            <person name="Sun Y."/>
            <person name="Lan Y."/>
            <person name="Juniper S.K."/>
            <person name="Young C.R."/>
            <person name="Angers B."/>
            <person name="Qian P.Y."/>
        </authorList>
    </citation>
    <scope>NUCLEOTIDE SEQUENCE</scope>
    <source>
        <strain evidence="3">R07B-5</strain>
    </source>
</reference>
<evidence type="ECO:0000259" key="2">
    <source>
        <dbReference type="PROSITE" id="PS50940"/>
    </source>
</evidence>
<feature type="chain" id="PRO_5041959638" description="Chitin-binding type-2 domain-containing protein" evidence="1">
    <location>
        <begin position="19"/>
        <end position="137"/>
    </location>
</feature>
<dbReference type="SUPFAM" id="SSF57625">
    <property type="entry name" value="Invertebrate chitin-binding proteins"/>
    <property type="match status" value="1"/>
</dbReference>
<keyword evidence="4" id="KW-1185">Reference proteome</keyword>
<accession>A0AAD9J9R9</accession>
<feature type="signal peptide" evidence="1">
    <location>
        <begin position="1"/>
        <end position="18"/>
    </location>
</feature>
<protein>
    <recommendedName>
        <fullName evidence="2">Chitin-binding type-2 domain-containing protein</fullName>
    </recommendedName>
</protein>
<proteinExistence type="predicted"/>
<sequence>MNKLIFVVLALAAVTVSADHLDSCDGRPDGHYPCVRLGGPHYFSCYNGLLTYLTCENHLCYNPYNYLCQQYCPTGYHGISSCAGKRNGDYQDCFRCDRYVTCSNGIRYERPCPCPLVWDDHAKRCLWTSNTCRSFYK</sequence>
<name>A0AAD9J9R9_RIDPI</name>
<dbReference type="SMART" id="SM00494">
    <property type="entry name" value="ChtBD2"/>
    <property type="match status" value="1"/>
</dbReference>
<dbReference type="AlphaFoldDB" id="A0AAD9J9R9"/>
<dbReference type="EMBL" id="JAODUO010003053">
    <property type="protein sequence ID" value="KAK2149101.1"/>
    <property type="molecule type" value="Genomic_DNA"/>
</dbReference>
<dbReference type="InterPro" id="IPR036508">
    <property type="entry name" value="Chitin-bd_dom_sf"/>
</dbReference>
<keyword evidence="1" id="KW-0732">Signal</keyword>
<gene>
    <name evidence="3" type="ORF">NP493_3069g00001</name>
</gene>